<evidence type="ECO:0000313" key="11">
    <source>
        <dbReference type="WBParaSite" id="jg3782"/>
    </source>
</evidence>
<evidence type="ECO:0000256" key="5">
    <source>
        <dbReference type="ARBA" id="ARBA00022530"/>
    </source>
</evidence>
<keyword evidence="3 8" id="KW-0217">Developmental protein</keyword>
<evidence type="ECO:0000313" key="10">
    <source>
        <dbReference type="Proteomes" id="UP000887574"/>
    </source>
</evidence>
<keyword evidence="7" id="KW-1015">Disulfide bond</keyword>
<evidence type="ECO:0000256" key="7">
    <source>
        <dbReference type="ARBA" id="ARBA00023157"/>
    </source>
</evidence>
<evidence type="ECO:0000256" key="3">
    <source>
        <dbReference type="ARBA" id="ARBA00022473"/>
    </source>
</evidence>
<proteinExistence type="inferred from homology"/>
<evidence type="ECO:0000256" key="4">
    <source>
        <dbReference type="ARBA" id="ARBA00022525"/>
    </source>
</evidence>
<dbReference type="WBParaSite" id="jg3782">
    <property type="protein sequence ID" value="jg3782"/>
    <property type="gene ID" value="jg3782"/>
</dbReference>
<feature type="compositionally biased region" description="Basic and acidic residues" evidence="9">
    <location>
        <begin position="12"/>
        <end position="27"/>
    </location>
</feature>
<sequence length="179" mass="20095">MNSSWVSLSHQTSKEARNDPSKLCPKNKEQRKELGLVASQVRLCQKMSKVMPLVANAAKNVVNSCQKVFSDRRWNCSSVTMAPDLKPDLTKALTHQLAKACALGELEGYCSCGYGDSTAVTSGSNGLEDTYKARNQFHCRNLISISLTFLVERLLRQHSLWKKGESRMDRLKQWLEKSS</sequence>
<evidence type="ECO:0000256" key="6">
    <source>
        <dbReference type="ARBA" id="ARBA00022687"/>
    </source>
</evidence>
<reference evidence="11" key="1">
    <citation type="submission" date="2022-11" db="UniProtKB">
        <authorList>
            <consortium name="WormBaseParasite"/>
        </authorList>
    </citation>
    <scope>IDENTIFICATION</scope>
</reference>
<comment type="similarity">
    <text evidence="2 8">Belongs to the Wnt family.</text>
</comment>
<keyword evidence="10" id="KW-1185">Reference proteome</keyword>
<dbReference type="GO" id="GO:0005576">
    <property type="term" value="C:extracellular region"/>
    <property type="evidence" value="ECO:0007669"/>
    <property type="project" value="InterPro"/>
</dbReference>
<comment type="subcellular location">
    <subcellularLocation>
        <location evidence="1 8">Secreted</location>
        <location evidence="1 8">Extracellular space</location>
        <location evidence="1 8">Extracellular matrix</location>
    </subcellularLocation>
</comment>
<dbReference type="GO" id="GO:0005102">
    <property type="term" value="F:signaling receptor binding"/>
    <property type="evidence" value="ECO:0007669"/>
    <property type="project" value="InterPro"/>
</dbReference>
<dbReference type="Proteomes" id="UP000887574">
    <property type="component" value="Unplaced"/>
</dbReference>
<feature type="region of interest" description="Disordered" evidence="9">
    <location>
        <begin position="1"/>
        <end position="27"/>
    </location>
</feature>
<evidence type="ECO:0000256" key="9">
    <source>
        <dbReference type="SAM" id="MobiDB-lite"/>
    </source>
</evidence>
<protein>
    <recommendedName>
        <fullName evidence="8">Protein Wnt</fullName>
    </recommendedName>
</protein>
<keyword evidence="4" id="KW-0964">Secreted</keyword>
<dbReference type="Pfam" id="PF00110">
    <property type="entry name" value="wnt"/>
    <property type="match status" value="1"/>
</dbReference>
<dbReference type="SMART" id="SM00097">
    <property type="entry name" value="WNT1"/>
    <property type="match status" value="1"/>
</dbReference>
<keyword evidence="6 8" id="KW-0879">Wnt signaling pathway</keyword>
<dbReference type="AlphaFoldDB" id="A0A915EAF6"/>
<evidence type="ECO:0000256" key="2">
    <source>
        <dbReference type="ARBA" id="ARBA00005683"/>
    </source>
</evidence>
<evidence type="ECO:0000256" key="1">
    <source>
        <dbReference type="ARBA" id="ARBA00004498"/>
    </source>
</evidence>
<dbReference type="InterPro" id="IPR005817">
    <property type="entry name" value="Wnt"/>
</dbReference>
<name>A0A915EAF6_9BILA</name>
<evidence type="ECO:0000256" key="8">
    <source>
        <dbReference type="RuleBase" id="RU003500"/>
    </source>
</evidence>
<accession>A0A915EAF6</accession>
<dbReference type="GO" id="GO:0016055">
    <property type="term" value="P:Wnt signaling pathway"/>
    <property type="evidence" value="ECO:0007669"/>
    <property type="project" value="UniProtKB-KW"/>
</dbReference>
<comment type="function">
    <text evidence="8">Ligand for members of the frizzled family of seven transmembrane receptors.</text>
</comment>
<organism evidence="10 11">
    <name type="scientific">Ditylenchus dipsaci</name>
    <dbReference type="NCBI Taxonomy" id="166011"/>
    <lineage>
        <taxon>Eukaryota</taxon>
        <taxon>Metazoa</taxon>
        <taxon>Ecdysozoa</taxon>
        <taxon>Nematoda</taxon>
        <taxon>Chromadorea</taxon>
        <taxon>Rhabditida</taxon>
        <taxon>Tylenchina</taxon>
        <taxon>Tylenchomorpha</taxon>
        <taxon>Sphaerularioidea</taxon>
        <taxon>Anguinidae</taxon>
        <taxon>Anguininae</taxon>
        <taxon>Ditylenchus</taxon>
    </lineage>
</organism>
<keyword evidence="5" id="KW-0272">Extracellular matrix</keyword>
<feature type="compositionally biased region" description="Polar residues" evidence="9">
    <location>
        <begin position="1"/>
        <end position="11"/>
    </location>
</feature>